<evidence type="ECO:0000256" key="5">
    <source>
        <dbReference type="ARBA" id="ARBA00022777"/>
    </source>
</evidence>
<dbReference type="GO" id="GO:0044773">
    <property type="term" value="P:mitotic DNA damage checkpoint signaling"/>
    <property type="evidence" value="ECO:0007669"/>
    <property type="project" value="TreeGrafter"/>
</dbReference>
<evidence type="ECO:0000256" key="7">
    <source>
        <dbReference type="SAM" id="MobiDB-lite"/>
    </source>
</evidence>
<dbReference type="EMBL" id="CAJVPV010007944">
    <property type="protein sequence ID" value="CAG8624658.1"/>
    <property type="molecule type" value="Genomic_DNA"/>
</dbReference>
<dbReference type="PROSITE" id="PS50011">
    <property type="entry name" value="PROTEIN_KINASE_DOM"/>
    <property type="match status" value="1"/>
</dbReference>
<dbReference type="GO" id="GO:0004674">
    <property type="term" value="F:protein serine/threonine kinase activity"/>
    <property type="evidence" value="ECO:0007669"/>
    <property type="project" value="UniProtKB-KW"/>
</dbReference>
<dbReference type="OrthoDB" id="10020333at2759"/>
<organism evidence="9 10">
    <name type="scientific">Acaulospora morrowiae</name>
    <dbReference type="NCBI Taxonomy" id="94023"/>
    <lineage>
        <taxon>Eukaryota</taxon>
        <taxon>Fungi</taxon>
        <taxon>Fungi incertae sedis</taxon>
        <taxon>Mucoromycota</taxon>
        <taxon>Glomeromycotina</taxon>
        <taxon>Glomeromycetes</taxon>
        <taxon>Diversisporales</taxon>
        <taxon>Acaulosporaceae</taxon>
        <taxon>Acaulospora</taxon>
    </lineage>
</organism>
<evidence type="ECO:0000256" key="6">
    <source>
        <dbReference type="ARBA" id="ARBA00022840"/>
    </source>
</evidence>
<comment type="caution">
    <text evidence="9">The sequence shown here is derived from an EMBL/GenBank/DDBJ whole genome shotgun (WGS) entry which is preliminary data.</text>
</comment>
<dbReference type="SUPFAM" id="SSF56112">
    <property type="entry name" value="Protein kinase-like (PK-like)"/>
    <property type="match status" value="1"/>
</dbReference>
<dbReference type="InterPro" id="IPR008271">
    <property type="entry name" value="Ser/Thr_kinase_AS"/>
</dbReference>
<dbReference type="GO" id="GO:0005634">
    <property type="term" value="C:nucleus"/>
    <property type="evidence" value="ECO:0007669"/>
    <property type="project" value="TreeGrafter"/>
</dbReference>
<dbReference type="AlphaFoldDB" id="A0A9N9D657"/>
<keyword evidence="3" id="KW-0808">Transferase</keyword>
<dbReference type="Pfam" id="PF00069">
    <property type="entry name" value="Pkinase"/>
    <property type="match status" value="2"/>
</dbReference>
<reference evidence="9" key="1">
    <citation type="submission" date="2021-06" db="EMBL/GenBank/DDBJ databases">
        <authorList>
            <person name="Kallberg Y."/>
            <person name="Tangrot J."/>
            <person name="Rosling A."/>
        </authorList>
    </citation>
    <scope>NUCLEOTIDE SEQUENCE</scope>
    <source>
        <strain evidence="9">CL551</strain>
    </source>
</reference>
<evidence type="ECO:0000313" key="9">
    <source>
        <dbReference type="EMBL" id="CAG8624658.1"/>
    </source>
</evidence>
<dbReference type="Gene3D" id="3.30.200.20">
    <property type="entry name" value="Phosphorylase Kinase, domain 1"/>
    <property type="match status" value="1"/>
</dbReference>
<keyword evidence="5" id="KW-0418">Kinase</keyword>
<gene>
    <name evidence="9" type="ORF">AMORRO_LOCUS8815</name>
</gene>
<evidence type="ECO:0000259" key="8">
    <source>
        <dbReference type="PROSITE" id="PS50011"/>
    </source>
</evidence>
<dbReference type="PANTHER" id="PTHR44167:SF23">
    <property type="entry name" value="CDC7 KINASE, ISOFORM A-RELATED"/>
    <property type="match status" value="1"/>
</dbReference>
<dbReference type="PROSITE" id="PS00108">
    <property type="entry name" value="PROTEIN_KINASE_ST"/>
    <property type="match status" value="1"/>
</dbReference>
<feature type="domain" description="Protein kinase" evidence="8">
    <location>
        <begin position="38"/>
        <end position="491"/>
    </location>
</feature>
<dbReference type="InterPro" id="IPR011009">
    <property type="entry name" value="Kinase-like_dom_sf"/>
</dbReference>
<evidence type="ECO:0000313" key="10">
    <source>
        <dbReference type="Proteomes" id="UP000789342"/>
    </source>
</evidence>
<name>A0A9N9D657_9GLOM</name>
<sequence length="499" mass="57288">MEPTKKTNEKPEEIEKQIALRKEIDELLKNFPEFDGKFDVIERVGNGSFGSVYRARNLEHKAAGRADSAYGSRSPSPSLVDTKAHGKKRKFEEGPQKSYKYVAIKKIIAISSVHRIKNEISVLKELRGHENIIQILSAHRYEDEVLVITPHIEHDEFKSYYKTMNMDDIRAYFRSLFKALKNIHLHNIIHRDLKPGNFLYNIKEKKGVLVDFGLAERIDTSNSYQFNSHNTHSVTRYQNKIMNTMRKLGPPKTALQTYQENKLQIKNKEFIPTLSLTSELTKQQSRIPLGAIQAMDQNTGQISECPQKRVRTSSTHVSRSKQLEEEIKTRGFIDVERKGDEFKPDWTANRAGTRGFRAPEVLLRVEKQTGAIDVWSAGVILMSILSQRYPFFNSHDDTDAIGELAILFGKKTIQDLASSLGRTFSTTIPLIYETGLKFRNLLNTMRRDLFPADDKPRLSDAYKAIELLERCLEPYPHKRITAEEALNHPFLRESPSKQA</sequence>
<keyword evidence="6" id="KW-0067">ATP-binding</keyword>
<dbReference type="PANTHER" id="PTHR44167">
    <property type="entry name" value="OVARIAN-SPECIFIC SERINE/THREONINE-PROTEIN KINASE LOK-RELATED"/>
    <property type="match status" value="1"/>
</dbReference>
<evidence type="ECO:0000256" key="3">
    <source>
        <dbReference type="ARBA" id="ARBA00022679"/>
    </source>
</evidence>
<dbReference type="EC" id="2.7.11.1" evidence="1"/>
<keyword evidence="4" id="KW-0547">Nucleotide-binding</keyword>
<dbReference type="GO" id="GO:0005524">
    <property type="term" value="F:ATP binding"/>
    <property type="evidence" value="ECO:0007669"/>
    <property type="project" value="UniProtKB-KW"/>
</dbReference>
<protein>
    <recommendedName>
        <fullName evidence="1">non-specific serine/threonine protein kinase</fullName>
        <ecNumber evidence="1">2.7.11.1</ecNumber>
    </recommendedName>
</protein>
<dbReference type="SMART" id="SM00220">
    <property type="entry name" value="S_TKc"/>
    <property type="match status" value="1"/>
</dbReference>
<feature type="region of interest" description="Disordered" evidence="7">
    <location>
        <begin position="64"/>
        <end position="91"/>
    </location>
</feature>
<dbReference type="Proteomes" id="UP000789342">
    <property type="component" value="Unassembled WGS sequence"/>
</dbReference>
<proteinExistence type="predicted"/>
<keyword evidence="10" id="KW-1185">Reference proteome</keyword>
<dbReference type="Gene3D" id="1.10.510.10">
    <property type="entry name" value="Transferase(Phosphotransferase) domain 1"/>
    <property type="match status" value="2"/>
</dbReference>
<dbReference type="InterPro" id="IPR000719">
    <property type="entry name" value="Prot_kinase_dom"/>
</dbReference>
<evidence type="ECO:0000256" key="1">
    <source>
        <dbReference type="ARBA" id="ARBA00012513"/>
    </source>
</evidence>
<evidence type="ECO:0000256" key="2">
    <source>
        <dbReference type="ARBA" id="ARBA00022527"/>
    </source>
</evidence>
<accession>A0A9N9D657</accession>
<evidence type="ECO:0000256" key="4">
    <source>
        <dbReference type="ARBA" id="ARBA00022741"/>
    </source>
</evidence>
<dbReference type="CDD" id="cd14019">
    <property type="entry name" value="STKc_Cdc7"/>
    <property type="match status" value="1"/>
</dbReference>
<keyword evidence="2" id="KW-0723">Serine/threonine-protein kinase</keyword>